<accession>A0A317MUK7</accession>
<dbReference type="InterPro" id="IPR018247">
    <property type="entry name" value="EF_Hand_1_Ca_BS"/>
</dbReference>
<gene>
    <name evidence="4" type="ORF">C7443_10516</name>
</gene>
<dbReference type="SUPFAM" id="SSF47473">
    <property type="entry name" value="EF-hand"/>
    <property type="match status" value="1"/>
</dbReference>
<keyword evidence="5" id="KW-1185">Reference proteome</keyword>
<proteinExistence type="predicted"/>
<dbReference type="InterPro" id="IPR002048">
    <property type="entry name" value="EF_hand_dom"/>
</dbReference>
<evidence type="ECO:0000313" key="5">
    <source>
        <dbReference type="Proteomes" id="UP000246569"/>
    </source>
</evidence>
<evidence type="ECO:0000256" key="2">
    <source>
        <dbReference type="SAM" id="SignalP"/>
    </source>
</evidence>
<protein>
    <submittedName>
        <fullName evidence="4">EF hand domain-containing protein</fullName>
    </submittedName>
</protein>
<feature type="domain" description="EF-hand" evidence="3">
    <location>
        <begin position="77"/>
        <end position="100"/>
    </location>
</feature>
<dbReference type="PROSITE" id="PS50222">
    <property type="entry name" value="EF_HAND_2"/>
    <property type="match status" value="1"/>
</dbReference>
<dbReference type="EMBL" id="QGTJ01000005">
    <property type="protein sequence ID" value="PWV61588.1"/>
    <property type="molecule type" value="Genomic_DNA"/>
</dbReference>
<dbReference type="GO" id="GO:0005509">
    <property type="term" value="F:calcium ion binding"/>
    <property type="evidence" value="ECO:0007669"/>
    <property type="project" value="InterPro"/>
</dbReference>
<feature type="compositionally biased region" description="Basic and acidic residues" evidence="1">
    <location>
        <begin position="55"/>
        <end position="67"/>
    </location>
</feature>
<dbReference type="AlphaFoldDB" id="A0A317MUK7"/>
<feature type="region of interest" description="Disordered" evidence="1">
    <location>
        <begin position="37"/>
        <end position="67"/>
    </location>
</feature>
<dbReference type="OrthoDB" id="5955561at2"/>
<name>A0A317MUK7_9GAMM</name>
<sequence>MRSIVLAFALAATSGVAFAATETVITNEYVNGQKVGEKVEQREYAPPPPDMSFETADKNHDGSISPEEARDMGILNFEQADLNHDGRLDREEYERALSSQ</sequence>
<feature type="chain" id="PRO_5016241836" evidence="2">
    <location>
        <begin position="20"/>
        <end position="100"/>
    </location>
</feature>
<evidence type="ECO:0000259" key="3">
    <source>
        <dbReference type="PROSITE" id="PS50222"/>
    </source>
</evidence>
<evidence type="ECO:0000256" key="1">
    <source>
        <dbReference type="SAM" id="MobiDB-lite"/>
    </source>
</evidence>
<dbReference type="Proteomes" id="UP000246569">
    <property type="component" value="Unassembled WGS sequence"/>
</dbReference>
<dbReference type="Pfam" id="PF13202">
    <property type="entry name" value="EF-hand_5"/>
    <property type="match status" value="2"/>
</dbReference>
<evidence type="ECO:0000313" key="4">
    <source>
        <dbReference type="EMBL" id="PWV61588.1"/>
    </source>
</evidence>
<feature type="region of interest" description="Disordered" evidence="1">
    <location>
        <begin position="81"/>
        <end position="100"/>
    </location>
</feature>
<organism evidence="4 5">
    <name type="scientific">Plasticicumulans acidivorans</name>
    <dbReference type="NCBI Taxonomy" id="886464"/>
    <lineage>
        <taxon>Bacteria</taxon>
        <taxon>Pseudomonadati</taxon>
        <taxon>Pseudomonadota</taxon>
        <taxon>Gammaproteobacteria</taxon>
        <taxon>Candidatus Competibacteraceae</taxon>
        <taxon>Plasticicumulans</taxon>
    </lineage>
</organism>
<keyword evidence="2" id="KW-0732">Signal</keyword>
<dbReference type="Gene3D" id="1.10.238.10">
    <property type="entry name" value="EF-hand"/>
    <property type="match status" value="1"/>
</dbReference>
<feature type="signal peptide" evidence="2">
    <location>
        <begin position="1"/>
        <end position="19"/>
    </location>
</feature>
<comment type="caution">
    <text evidence="4">The sequence shown here is derived from an EMBL/GenBank/DDBJ whole genome shotgun (WGS) entry which is preliminary data.</text>
</comment>
<dbReference type="RefSeq" id="WP_110018650.1">
    <property type="nucleotide sequence ID" value="NZ_QGTJ01000005.1"/>
</dbReference>
<reference evidence="4 5" key="1">
    <citation type="submission" date="2018-05" db="EMBL/GenBank/DDBJ databases">
        <title>Genomic Encyclopedia of Type Strains, Phase IV (KMG-IV): sequencing the most valuable type-strain genomes for metagenomic binning, comparative biology and taxonomic classification.</title>
        <authorList>
            <person name="Goeker M."/>
        </authorList>
    </citation>
    <scope>NUCLEOTIDE SEQUENCE [LARGE SCALE GENOMIC DNA]</scope>
    <source>
        <strain evidence="4 5">DSM 23606</strain>
    </source>
</reference>
<dbReference type="PROSITE" id="PS00018">
    <property type="entry name" value="EF_HAND_1"/>
    <property type="match status" value="1"/>
</dbReference>
<dbReference type="InterPro" id="IPR011992">
    <property type="entry name" value="EF-hand-dom_pair"/>
</dbReference>